<evidence type="ECO:0000313" key="1">
    <source>
        <dbReference type="EMBL" id="CAG8487556.1"/>
    </source>
</evidence>
<keyword evidence="2" id="KW-1185">Reference proteome</keyword>
<evidence type="ECO:0000313" key="2">
    <source>
        <dbReference type="Proteomes" id="UP000789366"/>
    </source>
</evidence>
<gene>
    <name evidence="1" type="ORF">SPELUC_LOCUS2406</name>
</gene>
<accession>A0ACA9KQQ7</accession>
<proteinExistence type="predicted"/>
<reference evidence="1" key="1">
    <citation type="submission" date="2021-06" db="EMBL/GenBank/DDBJ databases">
        <authorList>
            <person name="Kallberg Y."/>
            <person name="Tangrot J."/>
            <person name="Rosling A."/>
        </authorList>
    </citation>
    <scope>NUCLEOTIDE SEQUENCE</scope>
    <source>
        <strain evidence="1">28 12/20/2015</strain>
    </source>
</reference>
<sequence length="42" mass="4525">MEDLSVKIYSEAKTILTLLSASNPNDSSVAYCKVCDINLSST</sequence>
<comment type="caution">
    <text evidence="1">The sequence shown here is derived from an EMBL/GenBank/DDBJ whole genome shotgun (WGS) entry which is preliminary data.</text>
</comment>
<organism evidence="1 2">
    <name type="scientific">Cetraspora pellucida</name>
    <dbReference type="NCBI Taxonomy" id="1433469"/>
    <lineage>
        <taxon>Eukaryota</taxon>
        <taxon>Fungi</taxon>
        <taxon>Fungi incertae sedis</taxon>
        <taxon>Mucoromycota</taxon>
        <taxon>Glomeromycotina</taxon>
        <taxon>Glomeromycetes</taxon>
        <taxon>Diversisporales</taxon>
        <taxon>Gigasporaceae</taxon>
        <taxon>Cetraspora</taxon>
    </lineage>
</organism>
<protein>
    <submittedName>
        <fullName evidence="1">9310_t:CDS:1</fullName>
    </submittedName>
</protein>
<dbReference type="Proteomes" id="UP000789366">
    <property type="component" value="Unassembled WGS sequence"/>
</dbReference>
<name>A0ACA9KQQ7_9GLOM</name>
<dbReference type="EMBL" id="CAJVPW010001584">
    <property type="protein sequence ID" value="CAG8487556.1"/>
    <property type="molecule type" value="Genomic_DNA"/>
</dbReference>